<protein>
    <submittedName>
        <fullName evidence="1">Uncharacterized protein</fullName>
    </submittedName>
</protein>
<keyword evidence="2" id="KW-1185">Reference proteome</keyword>
<dbReference type="AlphaFoldDB" id="A0A4S8K4B4"/>
<reference evidence="1 2" key="1">
    <citation type="journal article" date="2019" name="Nat. Plants">
        <title>Genome sequencing of Musa balbisiana reveals subgenome evolution and function divergence in polyploid bananas.</title>
        <authorList>
            <person name="Yao X."/>
        </authorList>
    </citation>
    <scope>NUCLEOTIDE SEQUENCE [LARGE SCALE GENOMIC DNA]</scope>
    <source>
        <strain evidence="2">cv. DH-PKW</strain>
        <tissue evidence="1">Leaves</tissue>
    </source>
</reference>
<organism evidence="1 2">
    <name type="scientific">Musa balbisiana</name>
    <name type="common">Banana</name>
    <dbReference type="NCBI Taxonomy" id="52838"/>
    <lineage>
        <taxon>Eukaryota</taxon>
        <taxon>Viridiplantae</taxon>
        <taxon>Streptophyta</taxon>
        <taxon>Embryophyta</taxon>
        <taxon>Tracheophyta</taxon>
        <taxon>Spermatophyta</taxon>
        <taxon>Magnoliopsida</taxon>
        <taxon>Liliopsida</taxon>
        <taxon>Zingiberales</taxon>
        <taxon>Musaceae</taxon>
        <taxon>Musa</taxon>
    </lineage>
</organism>
<accession>A0A4S8K4B4</accession>
<dbReference type="EMBL" id="PYDT01000002">
    <property type="protein sequence ID" value="THU69608.1"/>
    <property type="molecule type" value="Genomic_DNA"/>
</dbReference>
<gene>
    <name evidence="1" type="ORF">C4D60_Mb08t16190</name>
</gene>
<evidence type="ECO:0000313" key="2">
    <source>
        <dbReference type="Proteomes" id="UP000317650"/>
    </source>
</evidence>
<evidence type="ECO:0000313" key="1">
    <source>
        <dbReference type="EMBL" id="THU69608.1"/>
    </source>
</evidence>
<dbReference type="Proteomes" id="UP000317650">
    <property type="component" value="Chromosome 8"/>
</dbReference>
<proteinExistence type="predicted"/>
<name>A0A4S8K4B4_MUSBA</name>
<comment type="caution">
    <text evidence="1">The sequence shown here is derived from an EMBL/GenBank/DDBJ whole genome shotgun (WGS) entry which is preliminary data.</text>
</comment>
<sequence>MERGRRIGEILPYCWAPPQTGALAGGSAHGAAPATADRVGGCPCDQRCRRWSPLRAASPWASAVAGTVRAGSARGCHRLRTASGSSYGRPAVYSYNYAQQQLLRACSLFVGAAYPCGRYGRRQHL</sequence>